<protein>
    <submittedName>
        <fullName evidence="3">Uncharacterized protein</fullName>
    </submittedName>
</protein>
<evidence type="ECO:0000313" key="3">
    <source>
        <dbReference type="EMBL" id="CAF0911376.1"/>
    </source>
</evidence>
<feature type="compositionally biased region" description="Basic and acidic residues" evidence="1">
    <location>
        <begin position="294"/>
        <end position="308"/>
    </location>
</feature>
<proteinExistence type="predicted"/>
<keyword evidence="2" id="KW-1133">Transmembrane helix</keyword>
<comment type="caution">
    <text evidence="3">The sequence shown here is derived from an EMBL/GenBank/DDBJ whole genome shotgun (WGS) entry which is preliminary data.</text>
</comment>
<organism evidence="3 4">
    <name type="scientific">Adineta ricciae</name>
    <name type="common">Rotifer</name>
    <dbReference type="NCBI Taxonomy" id="249248"/>
    <lineage>
        <taxon>Eukaryota</taxon>
        <taxon>Metazoa</taxon>
        <taxon>Spiralia</taxon>
        <taxon>Gnathifera</taxon>
        <taxon>Rotifera</taxon>
        <taxon>Eurotatoria</taxon>
        <taxon>Bdelloidea</taxon>
        <taxon>Adinetida</taxon>
        <taxon>Adinetidae</taxon>
        <taxon>Adineta</taxon>
    </lineage>
</organism>
<feature type="region of interest" description="Disordered" evidence="1">
    <location>
        <begin position="209"/>
        <end position="257"/>
    </location>
</feature>
<gene>
    <name evidence="3" type="ORF">EDS130_LOCUS10296</name>
</gene>
<name>A0A814AE07_ADIRI</name>
<feature type="compositionally biased region" description="Low complexity" evidence="1">
    <location>
        <begin position="214"/>
        <end position="226"/>
    </location>
</feature>
<feature type="region of interest" description="Disordered" evidence="1">
    <location>
        <begin position="294"/>
        <end position="337"/>
    </location>
</feature>
<dbReference type="EMBL" id="CAJNOJ010000035">
    <property type="protein sequence ID" value="CAF0911376.1"/>
    <property type="molecule type" value="Genomic_DNA"/>
</dbReference>
<keyword evidence="2" id="KW-0812">Transmembrane</keyword>
<feature type="compositionally biased region" description="Polar residues" evidence="1">
    <location>
        <begin position="236"/>
        <end position="247"/>
    </location>
</feature>
<dbReference type="AlphaFoldDB" id="A0A814AE07"/>
<dbReference type="OrthoDB" id="10010753at2759"/>
<evidence type="ECO:0000256" key="2">
    <source>
        <dbReference type="SAM" id="Phobius"/>
    </source>
</evidence>
<reference evidence="3" key="1">
    <citation type="submission" date="2021-02" db="EMBL/GenBank/DDBJ databases">
        <authorList>
            <person name="Nowell W R."/>
        </authorList>
    </citation>
    <scope>NUCLEOTIDE SEQUENCE</scope>
</reference>
<evidence type="ECO:0000313" key="4">
    <source>
        <dbReference type="Proteomes" id="UP000663852"/>
    </source>
</evidence>
<sequence length="337" mass="39115">MNQLEINLALWAICSILLFEILIIICLCRCCFNRIRPRKFYVKREECEYLHDVQTGIQSKFQSTILRPPHADELALVGTIRGSKPAISFNDGFQNPAFSPDEEQERIRRAQSQNWIELQSNMIRTAQLPPADYEIRTRPIADDIRYTHVRPATILDFRSLQEDFSDEKSDFENFRFQPLRRPALILPPTPRVDTSTECHGVQYSNTVPKSILKTPTNPSPSRSRTSSKYEDFPYVSTGTNTDRSTNMAEKRFPSQPNLSLALPSPPAYRMRFASVSELNDIEWEVPREFHTTIRDRQKSPTGHIDSRSRISWQRETNPSQPYSLLRDDPTQQQAFEY</sequence>
<accession>A0A814AE07</accession>
<evidence type="ECO:0000256" key="1">
    <source>
        <dbReference type="SAM" id="MobiDB-lite"/>
    </source>
</evidence>
<keyword evidence="2" id="KW-0472">Membrane</keyword>
<feature type="transmembrane region" description="Helical" evidence="2">
    <location>
        <begin position="6"/>
        <end position="32"/>
    </location>
</feature>
<feature type="compositionally biased region" description="Polar residues" evidence="1">
    <location>
        <begin position="309"/>
        <end position="322"/>
    </location>
</feature>
<dbReference type="Proteomes" id="UP000663852">
    <property type="component" value="Unassembled WGS sequence"/>
</dbReference>